<dbReference type="EMBL" id="RCDB01000001">
    <property type="protein sequence ID" value="RLK52507.1"/>
    <property type="molecule type" value="Genomic_DNA"/>
</dbReference>
<dbReference type="OrthoDB" id="26872at2"/>
<dbReference type="Pfam" id="PF03713">
    <property type="entry name" value="DUF305"/>
    <property type="match status" value="1"/>
</dbReference>
<dbReference type="PANTHER" id="PTHR36933">
    <property type="entry name" value="SLL0788 PROTEIN"/>
    <property type="match status" value="1"/>
</dbReference>
<dbReference type="InterPro" id="IPR005183">
    <property type="entry name" value="DUF305_CopM-like"/>
</dbReference>
<reference evidence="2 3" key="1">
    <citation type="journal article" date="2015" name="Stand. Genomic Sci.">
        <title>Genomic Encyclopedia of Bacterial and Archaeal Type Strains, Phase III: the genomes of soil and plant-associated and newly described type strains.</title>
        <authorList>
            <person name="Whitman W.B."/>
            <person name="Woyke T."/>
            <person name="Klenk H.P."/>
            <person name="Zhou Y."/>
            <person name="Lilburn T.G."/>
            <person name="Beck B.J."/>
            <person name="De Vos P."/>
            <person name="Vandamme P."/>
            <person name="Eisen J.A."/>
            <person name="Garrity G."/>
            <person name="Hugenholtz P."/>
            <person name="Kyrpides N.C."/>
        </authorList>
    </citation>
    <scope>NUCLEOTIDE SEQUENCE [LARGE SCALE GENOMIC DNA]</scope>
    <source>
        <strain evidence="2 3">S2T63</strain>
    </source>
</reference>
<dbReference type="AlphaFoldDB" id="A0A498CB96"/>
<sequence length="201" mass="21302">MVVKKFRWTVLTVVPLAVAVSLAGCAYVGGGSMPGMGQGGMMSPTSPSAQVNAADEMFVIMMIPHHEQAVEMSDTILGKDGIDDQVQALAQQIKDAQAPEIELMQSWLTNWGMSSSGDMSGMGHGDGMMSDGDMAALEAADGTEAARLFLEQMIVHHEGAIEMAQTELDQGANEEVIALAQAILDTQTTEIATMENLLTQN</sequence>
<dbReference type="Gene3D" id="1.20.1260.10">
    <property type="match status" value="1"/>
</dbReference>
<dbReference type="RefSeq" id="WP_121057250.1">
    <property type="nucleotide sequence ID" value="NZ_RCDB01000001.1"/>
</dbReference>
<gene>
    <name evidence="2" type="ORF">C7474_0452</name>
</gene>
<dbReference type="PANTHER" id="PTHR36933:SF1">
    <property type="entry name" value="SLL0788 PROTEIN"/>
    <property type="match status" value="1"/>
</dbReference>
<organism evidence="2 3">
    <name type="scientific">Microbacterium telephonicum</name>
    <dbReference type="NCBI Taxonomy" id="1714841"/>
    <lineage>
        <taxon>Bacteria</taxon>
        <taxon>Bacillati</taxon>
        <taxon>Actinomycetota</taxon>
        <taxon>Actinomycetes</taxon>
        <taxon>Micrococcales</taxon>
        <taxon>Microbacteriaceae</taxon>
        <taxon>Microbacterium</taxon>
    </lineage>
</organism>
<comment type="caution">
    <text evidence="2">The sequence shown here is derived from an EMBL/GenBank/DDBJ whole genome shotgun (WGS) entry which is preliminary data.</text>
</comment>
<dbReference type="InterPro" id="IPR012347">
    <property type="entry name" value="Ferritin-like"/>
</dbReference>
<evidence type="ECO:0000313" key="2">
    <source>
        <dbReference type="EMBL" id="RLK52507.1"/>
    </source>
</evidence>
<dbReference type="Proteomes" id="UP000273158">
    <property type="component" value="Unassembled WGS sequence"/>
</dbReference>
<evidence type="ECO:0000259" key="1">
    <source>
        <dbReference type="Pfam" id="PF03713"/>
    </source>
</evidence>
<feature type="domain" description="DUF305" evidence="1">
    <location>
        <begin position="55"/>
        <end position="198"/>
    </location>
</feature>
<accession>A0A498CB96</accession>
<dbReference type="PROSITE" id="PS51257">
    <property type="entry name" value="PROKAR_LIPOPROTEIN"/>
    <property type="match status" value="1"/>
</dbReference>
<keyword evidence="3" id="KW-1185">Reference proteome</keyword>
<protein>
    <submittedName>
        <fullName evidence="2">Uncharacterized protein (DUF305 family)</fullName>
    </submittedName>
</protein>
<name>A0A498CB96_9MICO</name>
<proteinExistence type="predicted"/>
<evidence type="ECO:0000313" key="3">
    <source>
        <dbReference type="Proteomes" id="UP000273158"/>
    </source>
</evidence>